<dbReference type="PANTHER" id="PTHR30193">
    <property type="entry name" value="ABC TRANSPORTER PERMEASE PROTEIN"/>
    <property type="match status" value="1"/>
</dbReference>
<evidence type="ECO:0000256" key="4">
    <source>
        <dbReference type="ARBA" id="ARBA00022692"/>
    </source>
</evidence>
<evidence type="ECO:0000256" key="3">
    <source>
        <dbReference type="ARBA" id="ARBA00022475"/>
    </source>
</evidence>
<dbReference type="Gene3D" id="1.10.3720.10">
    <property type="entry name" value="MetI-like"/>
    <property type="match status" value="1"/>
</dbReference>
<gene>
    <name evidence="9" type="ORF">DFJ64_1249</name>
</gene>
<accession>A0A3D9V2V5</accession>
<feature type="transmembrane region" description="Helical" evidence="7">
    <location>
        <begin position="100"/>
        <end position="121"/>
    </location>
</feature>
<dbReference type="OrthoDB" id="9804439at2"/>
<name>A0A3D9V2V5_THECX</name>
<evidence type="ECO:0000313" key="9">
    <source>
        <dbReference type="EMBL" id="REF35857.1"/>
    </source>
</evidence>
<keyword evidence="3" id="KW-1003">Cell membrane</keyword>
<comment type="similarity">
    <text evidence="7">Belongs to the binding-protein-dependent transport system permease family.</text>
</comment>
<evidence type="ECO:0000256" key="2">
    <source>
        <dbReference type="ARBA" id="ARBA00022448"/>
    </source>
</evidence>
<proteinExistence type="inferred from homology"/>
<feature type="transmembrane region" description="Helical" evidence="7">
    <location>
        <begin position="36"/>
        <end position="66"/>
    </location>
</feature>
<keyword evidence="2 7" id="KW-0813">Transport</keyword>
<dbReference type="InterPro" id="IPR000515">
    <property type="entry name" value="MetI-like"/>
</dbReference>
<dbReference type="PROSITE" id="PS50928">
    <property type="entry name" value="ABC_TM1"/>
    <property type="match status" value="1"/>
</dbReference>
<dbReference type="InterPro" id="IPR035906">
    <property type="entry name" value="MetI-like_sf"/>
</dbReference>
<feature type="transmembrane region" description="Helical" evidence="7">
    <location>
        <begin position="181"/>
        <end position="205"/>
    </location>
</feature>
<dbReference type="Proteomes" id="UP000256485">
    <property type="component" value="Unassembled WGS sequence"/>
</dbReference>
<protein>
    <submittedName>
        <fullName evidence="9">Carbohydrate ABC transporter membrane protein 1 (CUT1 family)</fullName>
    </submittedName>
</protein>
<dbReference type="GO" id="GO:0005886">
    <property type="term" value="C:plasma membrane"/>
    <property type="evidence" value="ECO:0007669"/>
    <property type="project" value="UniProtKB-SubCell"/>
</dbReference>
<keyword evidence="6 7" id="KW-0472">Membrane</keyword>
<organism evidence="9 10">
    <name type="scientific">Thermasporomyces composti</name>
    <dbReference type="NCBI Taxonomy" id="696763"/>
    <lineage>
        <taxon>Bacteria</taxon>
        <taxon>Bacillati</taxon>
        <taxon>Actinomycetota</taxon>
        <taxon>Actinomycetes</taxon>
        <taxon>Propionibacteriales</taxon>
        <taxon>Nocardioidaceae</taxon>
        <taxon>Thermasporomyces</taxon>
    </lineage>
</organism>
<evidence type="ECO:0000259" key="8">
    <source>
        <dbReference type="PROSITE" id="PS50928"/>
    </source>
</evidence>
<keyword evidence="4 7" id="KW-0812">Transmembrane</keyword>
<dbReference type="SUPFAM" id="SSF161098">
    <property type="entry name" value="MetI-like"/>
    <property type="match status" value="1"/>
</dbReference>
<feature type="transmembrane region" description="Helical" evidence="7">
    <location>
        <begin position="133"/>
        <end position="153"/>
    </location>
</feature>
<evidence type="ECO:0000256" key="6">
    <source>
        <dbReference type="ARBA" id="ARBA00023136"/>
    </source>
</evidence>
<evidence type="ECO:0000256" key="7">
    <source>
        <dbReference type="RuleBase" id="RU363032"/>
    </source>
</evidence>
<feature type="transmembrane region" description="Helical" evidence="7">
    <location>
        <begin position="293"/>
        <end position="313"/>
    </location>
</feature>
<dbReference type="PANTHER" id="PTHR30193:SF1">
    <property type="entry name" value="ABC TRANSPORTER PERMEASE PROTEIN YESP-RELATED"/>
    <property type="match status" value="1"/>
</dbReference>
<reference evidence="9 10" key="1">
    <citation type="submission" date="2018-08" db="EMBL/GenBank/DDBJ databases">
        <title>Sequencing the genomes of 1000 actinobacteria strains.</title>
        <authorList>
            <person name="Klenk H.-P."/>
        </authorList>
    </citation>
    <scope>NUCLEOTIDE SEQUENCE [LARGE SCALE GENOMIC DNA]</scope>
    <source>
        <strain evidence="9 10">DSM 22891</strain>
    </source>
</reference>
<dbReference type="GO" id="GO:0055085">
    <property type="term" value="P:transmembrane transport"/>
    <property type="evidence" value="ECO:0007669"/>
    <property type="project" value="InterPro"/>
</dbReference>
<feature type="domain" description="ABC transmembrane type-1" evidence="8">
    <location>
        <begin position="96"/>
        <end position="309"/>
    </location>
</feature>
<dbReference type="CDD" id="cd06261">
    <property type="entry name" value="TM_PBP2"/>
    <property type="match status" value="1"/>
</dbReference>
<sequence length="322" mass="35382">MTTTSMTPPRPAAVGARKRRVLASVLGETPRERRNFLWGLLFTSPAIIGLAWFTAYPVFMSIYYSFTSATMVNPPDFIGLDNYAVLMSDSTWWRSLANTVYYIVVSVPLGIAVALFLAILLNLKVRGQSIYRVIFYLPAIVPVVASAVVWLYVFNPQYGVLNTVLGWFGITGPGWLASPDFAMPALIIFSTWGAGNLMIILLAGLQDVPQDLQDQAMVDGAGRFRRFWHVTIPFLSPHLLFALVTGLIAGFQFFTPVFVLTNGTGGPAGSTLVSGLYLYQNAFQFFKVGYASAIAWVLFIIVALATALVFRLVGRRVYYGGA</sequence>
<keyword evidence="10" id="KW-1185">Reference proteome</keyword>
<dbReference type="AlphaFoldDB" id="A0A3D9V2V5"/>
<keyword evidence="5 7" id="KW-1133">Transmembrane helix</keyword>
<dbReference type="RefSeq" id="WP_115851869.1">
    <property type="nucleotide sequence ID" value="NZ_QTUC01000001.1"/>
</dbReference>
<evidence type="ECO:0000256" key="5">
    <source>
        <dbReference type="ARBA" id="ARBA00022989"/>
    </source>
</evidence>
<comment type="subcellular location">
    <subcellularLocation>
        <location evidence="1 7">Cell membrane</location>
        <topology evidence="1 7">Multi-pass membrane protein</topology>
    </subcellularLocation>
</comment>
<evidence type="ECO:0000313" key="10">
    <source>
        <dbReference type="Proteomes" id="UP000256485"/>
    </source>
</evidence>
<dbReference type="Pfam" id="PF00528">
    <property type="entry name" value="BPD_transp_1"/>
    <property type="match status" value="1"/>
</dbReference>
<comment type="caution">
    <text evidence="9">The sequence shown here is derived from an EMBL/GenBank/DDBJ whole genome shotgun (WGS) entry which is preliminary data.</text>
</comment>
<feature type="transmembrane region" description="Helical" evidence="7">
    <location>
        <begin position="226"/>
        <end position="254"/>
    </location>
</feature>
<dbReference type="InterPro" id="IPR051393">
    <property type="entry name" value="ABC_transporter_permease"/>
</dbReference>
<dbReference type="EMBL" id="QTUC01000001">
    <property type="protein sequence ID" value="REF35857.1"/>
    <property type="molecule type" value="Genomic_DNA"/>
</dbReference>
<evidence type="ECO:0000256" key="1">
    <source>
        <dbReference type="ARBA" id="ARBA00004651"/>
    </source>
</evidence>